<feature type="transmembrane region" description="Helical" evidence="7">
    <location>
        <begin position="85"/>
        <end position="107"/>
    </location>
</feature>
<keyword evidence="3" id="KW-1003">Cell membrane</keyword>
<protein>
    <submittedName>
        <fullName evidence="8">Membrane protein with DUF350 domain</fullName>
    </submittedName>
</protein>
<evidence type="ECO:0000256" key="6">
    <source>
        <dbReference type="ARBA" id="ARBA00023136"/>
    </source>
</evidence>
<gene>
    <name evidence="8" type="ORF">AVDCRST_MAG31-482</name>
</gene>
<evidence type="ECO:0000256" key="5">
    <source>
        <dbReference type="ARBA" id="ARBA00022989"/>
    </source>
</evidence>
<dbReference type="GO" id="GO:0005886">
    <property type="term" value="C:plasma membrane"/>
    <property type="evidence" value="ECO:0007669"/>
    <property type="project" value="UniProtKB-SubCell"/>
</dbReference>
<organism evidence="8">
    <name type="scientific">uncultured Sphingomonas sp</name>
    <dbReference type="NCBI Taxonomy" id="158754"/>
    <lineage>
        <taxon>Bacteria</taxon>
        <taxon>Pseudomonadati</taxon>
        <taxon>Pseudomonadota</taxon>
        <taxon>Alphaproteobacteria</taxon>
        <taxon>Sphingomonadales</taxon>
        <taxon>Sphingomonadaceae</taxon>
        <taxon>Sphingomonas</taxon>
        <taxon>environmental samples</taxon>
    </lineage>
</organism>
<keyword evidence="4 7" id="KW-0812">Transmembrane</keyword>
<comment type="similarity">
    <text evidence="2">Belongs to the UPF0719 family.</text>
</comment>
<sequence>MGPGGWAVVAYFTETLPHFLAYFAAALALAAAFLLLYVTVTPHREFALIREGNSAAAVQLTGTFLGFAIPVAVVIGHSVSIPDMLLWGAVAALVQLAVFVAIARLLFREISARIADRCTASGIFVGGMGLGVGVLQAACMVP</sequence>
<comment type="subcellular location">
    <subcellularLocation>
        <location evidence="1">Cell membrane</location>
        <topology evidence="1">Multi-pass membrane protein</topology>
    </subcellularLocation>
</comment>
<feature type="transmembrane region" description="Helical" evidence="7">
    <location>
        <begin position="20"/>
        <end position="40"/>
    </location>
</feature>
<keyword evidence="5 7" id="KW-1133">Transmembrane helix</keyword>
<evidence type="ECO:0000256" key="3">
    <source>
        <dbReference type="ARBA" id="ARBA00022475"/>
    </source>
</evidence>
<dbReference type="Pfam" id="PF03994">
    <property type="entry name" value="DUF350"/>
    <property type="match status" value="1"/>
</dbReference>
<evidence type="ECO:0000256" key="1">
    <source>
        <dbReference type="ARBA" id="ARBA00004651"/>
    </source>
</evidence>
<reference evidence="8" key="1">
    <citation type="submission" date="2020-02" db="EMBL/GenBank/DDBJ databases">
        <authorList>
            <person name="Meier V. D."/>
        </authorList>
    </citation>
    <scope>NUCLEOTIDE SEQUENCE</scope>
    <source>
        <strain evidence="8">AVDCRST_MAG31</strain>
    </source>
</reference>
<evidence type="ECO:0000256" key="2">
    <source>
        <dbReference type="ARBA" id="ARBA00005779"/>
    </source>
</evidence>
<evidence type="ECO:0000256" key="7">
    <source>
        <dbReference type="SAM" id="Phobius"/>
    </source>
</evidence>
<dbReference type="InterPro" id="IPR007140">
    <property type="entry name" value="DUF350"/>
</dbReference>
<name>A0A6J4SLU8_9SPHN</name>
<feature type="transmembrane region" description="Helical" evidence="7">
    <location>
        <begin position="60"/>
        <end position="79"/>
    </location>
</feature>
<evidence type="ECO:0000313" key="8">
    <source>
        <dbReference type="EMBL" id="CAA9502688.1"/>
    </source>
</evidence>
<feature type="transmembrane region" description="Helical" evidence="7">
    <location>
        <begin position="119"/>
        <end position="138"/>
    </location>
</feature>
<dbReference type="PANTHER" id="PTHR40043">
    <property type="entry name" value="UPF0719 INNER MEMBRANE PROTEIN YJFL"/>
    <property type="match status" value="1"/>
</dbReference>
<dbReference type="EMBL" id="CADCWA010000035">
    <property type="protein sequence ID" value="CAA9502688.1"/>
    <property type="molecule type" value="Genomic_DNA"/>
</dbReference>
<keyword evidence="6 7" id="KW-0472">Membrane</keyword>
<dbReference type="AlphaFoldDB" id="A0A6J4SLU8"/>
<evidence type="ECO:0000256" key="4">
    <source>
        <dbReference type="ARBA" id="ARBA00022692"/>
    </source>
</evidence>
<accession>A0A6J4SLU8</accession>
<proteinExistence type="inferred from homology"/>
<dbReference type="PANTHER" id="PTHR40043:SF1">
    <property type="entry name" value="UPF0719 INNER MEMBRANE PROTEIN YJFL"/>
    <property type="match status" value="1"/>
</dbReference>